<dbReference type="InterPro" id="IPR003724">
    <property type="entry name" value="CblAdoTrfase_CobA"/>
</dbReference>
<dbReference type="PANTHER" id="PTHR46638:SF1">
    <property type="entry name" value="CORRINOID ADENOSYLTRANSFERASE"/>
    <property type="match status" value="1"/>
</dbReference>
<name>A0ABW7CDF7_9CYAN</name>
<proteinExistence type="predicted"/>
<sequence length="176" mass="19578">MVSQLEVSTLSRSSNSLAHGLVQVFTAPRRTFLTDVMAQALRVAGQGQSVLVAQFLKGGIRQGSDHPISLVQRLDWLRCDLSRNLDETQPTPEEIAAIRDLWQQVVDRVQSGQYELIVLDELSLAIRLGAIDCKEVLDLLDRCPQHLDVILTGPDVPQSLLDAADQITEVRRSRRS</sequence>
<dbReference type="RefSeq" id="WP_099533594.1">
    <property type="nucleotide sequence ID" value="NZ_JAZAQF010000086.1"/>
</dbReference>
<keyword evidence="1" id="KW-0808">Transferase</keyword>
<dbReference type="GO" id="GO:0008817">
    <property type="term" value="F:corrinoid adenosyltransferase activity"/>
    <property type="evidence" value="ECO:0007669"/>
    <property type="project" value="UniProtKB-EC"/>
</dbReference>
<dbReference type="EC" id="2.5.1.17" evidence="1"/>
<accession>A0ABW7CDF7</accession>
<evidence type="ECO:0000313" key="2">
    <source>
        <dbReference type="Proteomes" id="UP001604335"/>
    </source>
</evidence>
<dbReference type="PIRSF" id="PIRSF015617">
    <property type="entry name" value="Adensltrnsf_CobA"/>
    <property type="match status" value="1"/>
</dbReference>
<dbReference type="InterPro" id="IPR027417">
    <property type="entry name" value="P-loop_NTPase"/>
</dbReference>
<keyword evidence="2" id="KW-1185">Reference proteome</keyword>
<dbReference type="SUPFAM" id="SSF52540">
    <property type="entry name" value="P-loop containing nucleoside triphosphate hydrolases"/>
    <property type="match status" value="1"/>
</dbReference>
<comment type="caution">
    <text evidence="1">The sequence shown here is derived from an EMBL/GenBank/DDBJ whole genome shotgun (WGS) entry which is preliminary data.</text>
</comment>
<dbReference type="PANTHER" id="PTHR46638">
    <property type="entry name" value="CORRINOID ADENOSYLTRANSFERASE"/>
    <property type="match status" value="1"/>
</dbReference>
<organism evidence="1 2">
    <name type="scientific">Limnothrix redekei LRLZ20PSL1</name>
    <dbReference type="NCBI Taxonomy" id="3112953"/>
    <lineage>
        <taxon>Bacteria</taxon>
        <taxon>Bacillati</taxon>
        <taxon>Cyanobacteriota</taxon>
        <taxon>Cyanophyceae</taxon>
        <taxon>Pseudanabaenales</taxon>
        <taxon>Pseudanabaenaceae</taxon>
        <taxon>Limnothrix</taxon>
    </lineage>
</organism>
<reference evidence="2" key="1">
    <citation type="journal article" date="2024" name="Algal Res.">
        <title>Biochemical, toxicological and genomic investigation of a high-biomass producing Limnothrix strain isolated from Italian shallow drinking water reservoir.</title>
        <authorList>
            <person name="Simonazzi M."/>
            <person name="Shishido T.K."/>
            <person name="Delbaje E."/>
            <person name="Wahlsten M."/>
            <person name="Fewer D.P."/>
            <person name="Sivonen K."/>
            <person name="Pezzolesi L."/>
            <person name="Pistocchi R."/>
        </authorList>
    </citation>
    <scope>NUCLEOTIDE SEQUENCE [LARGE SCALE GENOMIC DNA]</scope>
    <source>
        <strain evidence="2">LRLZ20PSL1</strain>
    </source>
</reference>
<dbReference type="Pfam" id="PF02572">
    <property type="entry name" value="CobA_CobO_BtuR"/>
    <property type="match status" value="1"/>
</dbReference>
<protein>
    <submittedName>
        <fullName evidence="1">Cob(I)yrinic acid a,c-diamide adenosyltransferase</fullName>
        <ecNumber evidence="1">2.5.1.17</ecNumber>
    </submittedName>
</protein>
<gene>
    <name evidence="1" type="ORF">VPK24_15595</name>
</gene>
<dbReference type="Proteomes" id="UP001604335">
    <property type="component" value="Unassembled WGS sequence"/>
</dbReference>
<evidence type="ECO:0000313" key="1">
    <source>
        <dbReference type="EMBL" id="MFG3819066.1"/>
    </source>
</evidence>
<dbReference type="Gene3D" id="3.40.50.300">
    <property type="entry name" value="P-loop containing nucleotide triphosphate hydrolases"/>
    <property type="match status" value="1"/>
</dbReference>
<dbReference type="EMBL" id="JAZAQF010000086">
    <property type="protein sequence ID" value="MFG3819066.1"/>
    <property type="molecule type" value="Genomic_DNA"/>
</dbReference>